<dbReference type="PANTHER" id="PTHR10344">
    <property type="entry name" value="THYMIDYLATE KINASE"/>
    <property type="match status" value="1"/>
</dbReference>
<evidence type="ECO:0000256" key="4">
    <source>
        <dbReference type="ARBA" id="ARBA00022679"/>
    </source>
</evidence>
<evidence type="ECO:0000256" key="6">
    <source>
        <dbReference type="ARBA" id="ARBA00022741"/>
    </source>
</evidence>
<keyword evidence="5 11" id="KW-0545">Nucleotide biosynthesis</keyword>
<dbReference type="eggNOG" id="COG0125">
    <property type="taxonomic scope" value="Bacteria"/>
</dbReference>
<dbReference type="HAMAP" id="MF_00165">
    <property type="entry name" value="Thymidylate_kinase"/>
    <property type="match status" value="1"/>
</dbReference>
<comment type="similarity">
    <text evidence="1 11">Belongs to the thymidylate kinase family.</text>
</comment>
<dbReference type="NCBIfam" id="TIGR00041">
    <property type="entry name" value="DTMP_kinase"/>
    <property type="match status" value="1"/>
</dbReference>
<dbReference type="GO" id="GO:0006233">
    <property type="term" value="P:dTDP biosynthetic process"/>
    <property type="evidence" value="ECO:0007669"/>
    <property type="project" value="InterPro"/>
</dbReference>
<dbReference type="EMBL" id="BAVZ01000030">
    <property type="protein sequence ID" value="GAF10629.1"/>
    <property type="molecule type" value="Genomic_DNA"/>
</dbReference>
<keyword evidence="7 11" id="KW-0418">Kinase</keyword>
<evidence type="ECO:0000256" key="11">
    <source>
        <dbReference type="HAMAP-Rule" id="MF_00165"/>
    </source>
</evidence>
<evidence type="ECO:0000256" key="1">
    <source>
        <dbReference type="ARBA" id="ARBA00009776"/>
    </source>
</evidence>
<feature type="domain" description="Thymidylate kinase-like" evidence="12">
    <location>
        <begin position="10"/>
        <end position="200"/>
    </location>
</feature>
<organism evidence="13 14">
    <name type="scientific">Paenibacillus pini JCM 16418</name>
    <dbReference type="NCBI Taxonomy" id="1236976"/>
    <lineage>
        <taxon>Bacteria</taxon>
        <taxon>Bacillati</taxon>
        <taxon>Bacillota</taxon>
        <taxon>Bacilli</taxon>
        <taxon>Bacillales</taxon>
        <taxon>Paenibacillaceae</taxon>
        <taxon>Paenibacillus</taxon>
    </lineage>
</organism>
<dbReference type="GO" id="GO:0006235">
    <property type="term" value="P:dTTP biosynthetic process"/>
    <property type="evidence" value="ECO:0007669"/>
    <property type="project" value="UniProtKB-UniRule"/>
</dbReference>
<dbReference type="InterPro" id="IPR039430">
    <property type="entry name" value="Thymidylate_kin-like_dom"/>
</dbReference>
<dbReference type="GO" id="GO:0004798">
    <property type="term" value="F:dTMP kinase activity"/>
    <property type="evidence" value="ECO:0007669"/>
    <property type="project" value="UniProtKB-UniRule"/>
</dbReference>
<dbReference type="PROSITE" id="PS01331">
    <property type="entry name" value="THYMIDYLATE_KINASE"/>
    <property type="match status" value="1"/>
</dbReference>
<reference evidence="13 14" key="1">
    <citation type="journal article" date="2014" name="Genome Announc.">
        <title>Draft Genome Sequence of Paenibacillus pini JCM 16418T, Isolated from the Rhizosphere of Pine Tree.</title>
        <authorList>
            <person name="Yuki M."/>
            <person name="Oshima K."/>
            <person name="Suda W."/>
            <person name="Oshida Y."/>
            <person name="Kitamura K."/>
            <person name="Iida Y."/>
            <person name="Hattori M."/>
            <person name="Ohkuma M."/>
        </authorList>
    </citation>
    <scope>NUCLEOTIDE SEQUENCE [LARGE SCALE GENOMIC DNA]</scope>
    <source>
        <strain evidence="13 14">JCM 16418</strain>
    </source>
</reference>
<dbReference type="InterPro" id="IPR018094">
    <property type="entry name" value="Thymidylate_kinase"/>
</dbReference>
<dbReference type="AlphaFoldDB" id="W7Z897"/>
<name>W7Z897_9BACL</name>
<dbReference type="GO" id="GO:0006227">
    <property type="term" value="P:dUDP biosynthetic process"/>
    <property type="evidence" value="ECO:0007669"/>
    <property type="project" value="TreeGrafter"/>
</dbReference>
<dbReference type="Gene3D" id="3.40.50.300">
    <property type="entry name" value="P-loop containing nucleotide triphosphate hydrolases"/>
    <property type="match status" value="1"/>
</dbReference>
<protein>
    <recommendedName>
        <fullName evidence="3 11">Thymidylate kinase</fullName>
        <ecNumber evidence="2 11">2.7.4.9</ecNumber>
    </recommendedName>
    <alternativeName>
        <fullName evidence="11">dTMP kinase</fullName>
    </alternativeName>
</protein>
<proteinExistence type="inferred from homology"/>
<evidence type="ECO:0000256" key="10">
    <source>
        <dbReference type="ARBA" id="ARBA00057735"/>
    </source>
</evidence>
<evidence type="ECO:0000256" key="2">
    <source>
        <dbReference type="ARBA" id="ARBA00012980"/>
    </source>
</evidence>
<dbReference type="CDD" id="cd01672">
    <property type="entry name" value="TMPK"/>
    <property type="match status" value="1"/>
</dbReference>
<evidence type="ECO:0000256" key="5">
    <source>
        <dbReference type="ARBA" id="ARBA00022727"/>
    </source>
</evidence>
<dbReference type="InterPro" id="IPR018095">
    <property type="entry name" value="Thymidylate_kin_CS"/>
</dbReference>
<comment type="caution">
    <text evidence="13">The sequence shown here is derived from an EMBL/GenBank/DDBJ whole genome shotgun (WGS) entry which is preliminary data.</text>
</comment>
<gene>
    <name evidence="11" type="primary">tmk</name>
    <name evidence="13" type="ORF">JCM16418_4846</name>
</gene>
<accession>W7Z897</accession>
<dbReference type="GO" id="GO:0005524">
    <property type="term" value="F:ATP binding"/>
    <property type="evidence" value="ECO:0007669"/>
    <property type="project" value="UniProtKB-UniRule"/>
</dbReference>
<keyword evidence="14" id="KW-1185">Reference proteome</keyword>
<dbReference type="STRING" id="1236976.JCM16418_4846"/>
<evidence type="ECO:0000313" key="14">
    <source>
        <dbReference type="Proteomes" id="UP000019364"/>
    </source>
</evidence>
<feature type="binding site" evidence="11">
    <location>
        <begin position="12"/>
        <end position="19"/>
    </location>
    <ligand>
        <name>ATP</name>
        <dbReference type="ChEBI" id="CHEBI:30616"/>
    </ligand>
</feature>
<evidence type="ECO:0000259" key="12">
    <source>
        <dbReference type="Pfam" id="PF02223"/>
    </source>
</evidence>
<dbReference type="EC" id="2.7.4.9" evidence="2 11"/>
<dbReference type="InterPro" id="IPR027417">
    <property type="entry name" value="P-loop_NTPase"/>
</dbReference>
<dbReference type="GO" id="GO:0005829">
    <property type="term" value="C:cytosol"/>
    <property type="evidence" value="ECO:0007669"/>
    <property type="project" value="TreeGrafter"/>
</dbReference>
<evidence type="ECO:0000256" key="3">
    <source>
        <dbReference type="ARBA" id="ARBA00017144"/>
    </source>
</evidence>
<evidence type="ECO:0000313" key="13">
    <source>
        <dbReference type="EMBL" id="GAF10629.1"/>
    </source>
</evidence>
<evidence type="ECO:0000256" key="7">
    <source>
        <dbReference type="ARBA" id="ARBA00022777"/>
    </source>
</evidence>
<dbReference type="Proteomes" id="UP000019364">
    <property type="component" value="Unassembled WGS sequence"/>
</dbReference>
<comment type="function">
    <text evidence="10 11">Phosphorylation of dTMP to form dTDP in both de novo and salvage pathways of dTTP synthesis.</text>
</comment>
<evidence type="ECO:0000256" key="9">
    <source>
        <dbReference type="ARBA" id="ARBA00048743"/>
    </source>
</evidence>
<keyword evidence="8 11" id="KW-0067">ATP-binding</keyword>
<comment type="catalytic activity">
    <reaction evidence="9 11">
        <text>dTMP + ATP = dTDP + ADP</text>
        <dbReference type="Rhea" id="RHEA:13517"/>
        <dbReference type="ChEBI" id="CHEBI:30616"/>
        <dbReference type="ChEBI" id="CHEBI:58369"/>
        <dbReference type="ChEBI" id="CHEBI:63528"/>
        <dbReference type="ChEBI" id="CHEBI:456216"/>
        <dbReference type="EC" id="2.7.4.9"/>
    </reaction>
</comment>
<dbReference type="RefSeq" id="WP_036653221.1">
    <property type="nucleotide sequence ID" value="NZ_BAVZ01000030.1"/>
</dbReference>
<dbReference type="FunFam" id="3.40.50.300:FF:000225">
    <property type="entry name" value="Thymidylate kinase"/>
    <property type="match status" value="1"/>
</dbReference>
<keyword evidence="6 11" id="KW-0547">Nucleotide-binding</keyword>
<dbReference type="Pfam" id="PF02223">
    <property type="entry name" value="Thymidylate_kin"/>
    <property type="match status" value="1"/>
</dbReference>
<sequence length="213" mass="23913">MSQRGKFITLEGGEGSGKTTVTQLLAAYLEKRSLPFLVTREPGGIHIAEQIREIILNPAHTMMDGRTEALLYAAARRQHLVEKVEPALLEGTTVLCDRFVDSSLAYQGHARGIGINEVWNINQFAIHSLLPDITFYLDIDPEEGLARIAASHEREVNRLDLEGLPFHNLVREGYQQIAALFPERIVVIDASKKIEEVANDMIRRLEEGILKDF</sequence>
<dbReference type="SUPFAM" id="SSF52540">
    <property type="entry name" value="P-loop containing nucleoside triphosphate hydrolases"/>
    <property type="match status" value="1"/>
</dbReference>
<dbReference type="OrthoDB" id="9774907at2"/>
<dbReference type="PANTHER" id="PTHR10344:SF4">
    <property type="entry name" value="UMP-CMP KINASE 2, MITOCHONDRIAL"/>
    <property type="match status" value="1"/>
</dbReference>
<evidence type="ECO:0000256" key="8">
    <source>
        <dbReference type="ARBA" id="ARBA00022840"/>
    </source>
</evidence>
<keyword evidence="4 11" id="KW-0808">Transferase</keyword>